<evidence type="ECO:0000313" key="9">
    <source>
        <dbReference type="EMBL" id="OGY30105.1"/>
    </source>
</evidence>
<dbReference type="SUPFAM" id="SSF103473">
    <property type="entry name" value="MFS general substrate transporter"/>
    <property type="match status" value="1"/>
</dbReference>
<dbReference type="EMBL" id="MHCZ01000014">
    <property type="protein sequence ID" value="OGY30105.1"/>
    <property type="molecule type" value="Genomic_DNA"/>
</dbReference>
<organism evidence="9 10">
    <name type="scientific">Candidatus Woykebacteria bacterium RIFCSPHIGHO2_12_FULL_45_10</name>
    <dbReference type="NCBI Taxonomy" id="1802603"/>
    <lineage>
        <taxon>Bacteria</taxon>
        <taxon>Candidatus Woykeibacteriota</taxon>
    </lineage>
</organism>
<evidence type="ECO:0000256" key="3">
    <source>
        <dbReference type="ARBA" id="ARBA00022475"/>
    </source>
</evidence>
<feature type="transmembrane region" description="Helical" evidence="7">
    <location>
        <begin position="247"/>
        <end position="267"/>
    </location>
</feature>
<dbReference type="InterPro" id="IPR020846">
    <property type="entry name" value="MFS_dom"/>
</dbReference>
<keyword evidence="4 7" id="KW-0812">Transmembrane</keyword>
<reference evidence="9 10" key="1">
    <citation type="journal article" date="2016" name="Nat. Commun.">
        <title>Thousands of microbial genomes shed light on interconnected biogeochemical processes in an aquifer system.</title>
        <authorList>
            <person name="Anantharaman K."/>
            <person name="Brown C.T."/>
            <person name="Hug L.A."/>
            <person name="Sharon I."/>
            <person name="Castelle C.J."/>
            <person name="Probst A.J."/>
            <person name="Thomas B.C."/>
            <person name="Singh A."/>
            <person name="Wilkins M.J."/>
            <person name="Karaoz U."/>
            <person name="Brodie E.L."/>
            <person name="Williams K.H."/>
            <person name="Hubbard S.S."/>
            <person name="Banfield J.F."/>
        </authorList>
    </citation>
    <scope>NUCLEOTIDE SEQUENCE [LARGE SCALE GENOMIC DNA]</scope>
</reference>
<evidence type="ECO:0000256" key="1">
    <source>
        <dbReference type="ARBA" id="ARBA00004651"/>
    </source>
</evidence>
<feature type="domain" description="Major facilitator superfamily (MFS) profile" evidence="8">
    <location>
        <begin position="152"/>
        <end position="340"/>
    </location>
</feature>
<name>A0A1G1WQT5_9BACT</name>
<dbReference type="GO" id="GO:0005886">
    <property type="term" value="C:plasma membrane"/>
    <property type="evidence" value="ECO:0007669"/>
    <property type="project" value="UniProtKB-SubCell"/>
</dbReference>
<protein>
    <recommendedName>
        <fullName evidence="8">Major facilitator superfamily (MFS) profile domain-containing protein</fullName>
    </recommendedName>
</protein>
<dbReference type="PANTHER" id="PTHR43266:SF2">
    <property type="entry name" value="MAJOR FACILITATOR SUPERFAMILY (MFS) PROFILE DOMAIN-CONTAINING PROTEIN"/>
    <property type="match status" value="1"/>
</dbReference>
<feature type="transmembrane region" description="Helical" evidence="7">
    <location>
        <begin position="313"/>
        <end position="334"/>
    </location>
</feature>
<evidence type="ECO:0000259" key="8">
    <source>
        <dbReference type="PROSITE" id="PS50850"/>
    </source>
</evidence>
<feature type="transmembrane region" description="Helical" evidence="7">
    <location>
        <begin position="158"/>
        <end position="180"/>
    </location>
</feature>
<dbReference type="STRING" id="1802603.A3F35_03280"/>
<evidence type="ECO:0000313" key="10">
    <source>
        <dbReference type="Proteomes" id="UP000178068"/>
    </source>
</evidence>
<feature type="transmembrane region" description="Helical" evidence="7">
    <location>
        <begin position="77"/>
        <end position="100"/>
    </location>
</feature>
<keyword evidence="3" id="KW-1003">Cell membrane</keyword>
<dbReference type="PANTHER" id="PTHR43266">
    <property type="entry name" value="MACROLIDE-EFFLUX PROTEIN"/>
    <property type="match status" value="1"/>
</dbReference>
<accession>A0A1G1WQT5</accession>
<evidence type="ECO:0000256" key="2">
    <source>
        <dbReference type="ARBA" id="ARBA00022448"/>
    </source>
</evidence>
<sequence>MAGIFVDHQDLKKVLTFTNLLRALIVLALLLVGKVLILTYLIIIALATVTLFFLPAEGSALPSLVKEKKDLLAANSLFTITIQASVIVGFVAAGPMLALLGEKTTLVILAACFIAAFGFVWSLPDAIRSLEEREKVKPLKSFIDGIIFFFRTRSVRDAIFFLTSAQAIILVLATIAPGFVDKILNLDVKLTSIILVAPAAFGMILGSLALGQVGHRYKEKDLVNAGLVLAAGGFLALSFLERTHLNTYLYFLAVICIILLGVATSLITVPATTELQADTPERMRGRTYGILGTFGSGASAIPVILAGTAGDVLGVRTVILTLGVLSLLAALYRLGGRRYT</sequence>
<dbReference type="CDD" id="cd06173">
    <property type="entry name" value="MFS_MefA_like"/>
    <property type="match status" value="1"/>
</dbReference>
<evidence type="ECO:0000256" key="4">
    <source>
        <dbReference type="ARBA" id="ARBA00022692"/>
    </source>
</evidence>
<keyword evidence="2" id="KW-0813">Transport</keyword>
<dbReference type="AlphaFoldDB" id="A0A1G1WQT5"/>
<comment type="subcellular location">
    <subcellularLocation>
        <location evidence="1">Cell membrane</location>
        <topology evidence="1">Multi-pass membrane protein</topology>
    </subcellularLocation>
</comment>
<dbReference type="Proteomes" id="UP000178068">
    <property type="component" value="Unassembled WGS sequence"/>
</dbReference>
<dbReference type="GO" id="GO:0022857">
    <property type="term" value="F:transmembrane transporter activity"/>
    <property type="evidence" value="ECO:0007669"/>
    <property type="project" value="InterPro"/>
</dbReference>
<dbReference type="Pfam" id="PF07690">
    <property type="entry name" value="MFS_1"/>
    <property type="match status" value="1"/>
</dbReference>
<keyword evidence="6 7" id="KW-0472">Membrane</keyword>
<feature type="transmembrane region" description="Helical" evidence="7">
    <location>
        <begin position="288"/>
        <end position="307"/>
    </location>
</feature>
<evidence type="ECO:0000256" key="6">
    <source>
        <dbReference type="ARBA" id="ARBA00023136"/>
    </source>
</evidence>
<proteinExistence type="predicted"/>
<feature type="transmembrane region" description="Helical" evidence="7">
    <location>
        <begin position="106"/>
        <end position="127"/>
    </location>
</feature>
<comment type="caution">
    <text evidence="9">The sequence shown here is derived from an EMBL/GenBank/DDBJ whole genome shotgun (WGS) entry which is preliminary data.</text>
</comment>
<gene>
    <name evidence="9" type="ORF">A3F35_03280</name>
</gene>
<feature type="transmembrane region" description="Helical" evidence="7">
    <location>
        <begin position="23"/>
        <end position="56"/>
    </location>
</feature>
<feature type="transmembrane region" description="Helical" evidence="7">
    <location>
        <begin position="192"/>
        <end position="210"/>
    </location>
</feature>
<feature type="transmembrane region" description="Helical" evidence="7">
    <location>
        <begin position="222"/>
        <end position="241"/>
    </location>
</feature>
<dbReference type="Gene3D" id="1.20.1250.20">
    <property type="entry name" value="MFS general substrate transporter like domains"/>
    <property type="match status" value="1"/>
</dbReference>
<dbReference type="InterPro" id="IPR036259">
    <property type="entry name" value="MFS_trans_sf"/>
</dbReference>
<keyword evidence="5 7" id="KW-1133">Transmembrane helix</keyword>
<dbReference type="InterPro" id="IPR011701">
    <property type="entry name" value="MFS"/>
</dbReference>
<dbReference type="PROSITE" id="PS50850">
    <property type="entry name" value="MFS"/>
    <property type="match status" value="1"/>
</dbReference>
<evidence type="ECO:0000256" key="7">
    <source>
        <dbReference type="SAM" id="Phobius"/>
    </source>
</evidence>
<evidence type="ECO:0000256" key="5">
    <source>
        <dbReference type="ARBA" id="ARBA00022989"/>
    </source>
</evidence>